<name>A0ABZ0D3H4_9XANT</name>
<evidence type="ECO:0000313" key="1">
    <source>
        <dbReference type="EMBL" id="WOB24743.1"/>
    </source>
</evidence>
<gene>
    <name evidence="1" type="ORF">NYR99_13135</name>
</gene>
<evidence type="ECO:0000313" key="2">
    <source>
        <dbReference type="Proteomes" id="UP001304534"/>
    </source>
</evidence>
<dbReference type="RefSeq" id="WP_316686239.1">
    <property type="nucleotide sequence ID" value="NZ_CP103837.1"/>
</dbReference>
<dbReference type="Proteomes" id="UP001304534">
    <property type="component" value="Chromosome"/>
</dbReference>
<sequence>MASNGWGALGQALTGGNNEQAYQRGQLNGAKLTSLLADASIKRDEAMQREQLEARLAAAGNSPEQSSLLATALRGGFDPTKITGYTGDVQEQGFRQSAVDRATAGDWGSANAALLGVANGPVDLAAVQGQNLINNRLLPGGGGITTTEQGRSGIAADAARAAASYAAANSSNASAQSALGRLAIAQGQYGLQRAGMWDPDGRTPGKAAAAGGVGKLSEGQSKDVLYYTRGNEANKLLSGFGNNLTATGGQQGAARGVADALLRSLPGVGDSGAVNNLVSAPRQQAEQAGQEFLASILRKDTGAAITREETDLYGKMYLPQPGDSDQSLLQKSRARDIALQAIRASMGNAAAAIPTIAPPAAAPAAGSVARALGAAVAPAGVQRARNPATGQSLVLINGQWVPE</sequence>
<proteinExistence type="predicted"/>
<reference evidence="1 2" key="1">
    <citation type="submission" date="2022-08" db="EMBL/GenBank/DDBJ databases">
        <title>Whole genome sequencing-based tracing of a 2022 introduction and outbreak of Xanthomonas hortorum pv. pelargonii.</title>
        <authorList>
            <person name="Iruegas-Bocardo F."/>
            <person name="Weisberg A.K."/>
            <person name="Riutta E.R."/>
            <person name="Kilday K."/>
            <person name="Bonkowski J.C."/>
            <person name="Creswell T."/>
            <person name="Daughtrey M.L."/>
            <person name="Rane K."/>
            <person name="Grunwald N.J."/>
            <person name="Chang J.H."/>
            <person name="Putnam M.L."/>
        </authorList>
    </citation>
    <scope>NUCLEOTIDE SEQUENCE [LARGE SCALE GENOMIC DNA]</scope>
    <source>
        <strain evidence="1 2">22-325</strain>
    </source>
</reference>
<dbReference type="EMBL" id="CP103840">
    <property type="protein sequence ID" value="WOB24743.1"/>
    <property type="molecule type" value="Genomic_DNA"/>
</dbReference>
<protein>
    <recommendedName>
        <fullName evidence="3">Peptidoglycan-binding protein</fullName>
    </recommendedName>
</protein>
<dbReference type="GeneID" id="95584835"/>
<keyword evidence="2" id="KW-1185">Reference proteome</keyword>
<organism evidence="1 2">
    <name type="scientific">Xanthomonas dyei</name>
    <dbReference type="NCBI Taxonomy" id="743699"/>
    <lineage>
        <taxon>Bacteria</taxon>
        <taxon>Pseudomonadati</taxon>
        <taxon>Pseudomonadota</taxon>
        <taxon>Gammaproteobacteria</taxon>
        <taxon>Lysobacterales</taxon>
        <taxon>Lysobacteraceae</taxon>
        <taxon>Xanthomonas</taxon>
    </lineage>
</organism>
<evidence type="ECO:0008006" key="3">
    <source>
        <dbReference type="Google" id="ProtNLM"/>
    </source>
</evidence>
<accession>A0ABZ0D3H4</accession>